<evidence type="ECO:0000313" key="2">
    <source>
        <dbReference type="Proteomes" id="UP001230207"/>
    </source>
</evidence>
<protein>
    <submittedName>
        <fullName evidence="1">Uncharacterized protein</fullName>
    </submittedName>
</protein>
<organism evidence="1 2">
    <name type="scientific">Pararhizobium capsulatum DSM 1112</name>
    <dbReference type="NCBI Taxonomy" id="1121113"/>
    <lineage>
        <taxon>Bacteria</taxon>
        <taxon>Pseudomonadati</taxon>
        <taxon>Pseudomonadota</taxon>
        <taxon>Alphaproteobacteria</taxon>
        <taxon>Hyphomicrobiales</taxon>
        <taxon>Rhizobiaceae</taxon>
        <taxon>Rhizobium/Agrobacterium group</taxon>
        <taxon>Pararhizobium</taxon>
    </lineage>
</organism>
<name>A0ABU0BR80_9HYPH</name>
<gene>
    <name evidence="1" type="ORF">QO002_002382</name>
</gene>
<proteinExistence type="predicted"/>
<reference evidence="1 2" key="1">
    <citation type="submission" date="2023-07" db="EMBL/GenBank/DDBJ databases">
        <title>Genomic Encyclopedia of Type Strains, Phase IV (KMG-IV): sequencing the most valuable type-strain genomes for metagenomic binning, comparative biology and taxonomic classification.</title>
        <authorList>
            <person name="Goeker M."/>
        </authorList>
    </citation>
    <scope>NUCLEOTIDE SEQUENCE [LARGE SCALE GENOMIC DNA]</scope>
    <source>
        <strain evidence="1 2">DSM 1112</strain>
    </source>
</reference>
<dbReference type="Proteomes" id="UP001230207">
    <property type="component" value="Unassembled WGS sequence"/>
</dbReference>
<comment type="caution">
    <text evidence="1">The sequence shown here is derived from an EMBL/GenBank/DDBJ whole genome shotgun (WGS) entry which is preliminary data.</text>
</comment>
<sequence>MIHAENEPFYAPPPLRGVACALTRELEAIPEDDIEDRMELLASKVPGLPLLADCLAKDQQLKEKQELTAKILGRLGPDEPGTSASIPWQSSLAYKDIFDNLLAKSPVLTRADIEEAKNIPLPTGGRGYFIEELKTRRRDGSLTEWHWPLIIITDDGKRYFLEGVWNLYSIETANKDEQLLADLYGDVTKNFKRMPAPDTTFQRFHGGTAIGPEDMTLGGEYEPESTYAVNSEKAFGWDAEKEGRPFWHVRNVLEFQNLSPERLHHLIAVASLVKKSNDKGSPLSTGTHYILNSCVTLLIAALFYDDPELQNRPLHDLMITLSEKADVIHFSNDPTTTVEDFLNGRNGFCQSDAVTFRRQVIKSMKMPTLRESYDKKPPVISCYFTNHLQPKKPVAKLLSAAEELSLQALRKMAADLP</sequence>
<evidence type="ECO:0000313" key="1">
    <source>
        <dbReference type="EMBL" id="MDQ0320244.1"/>
    </source>
</evidence>
<accession>A0ABU0BR80</accession>
<keyword evidence="2" id="KW-1185">Reference proteome</keyword>
<dbReference type="RefSeq" id="WP_307229835.1">
    <property type="nucleotide sequence ID" value="NZ_JAUSVF010000001.1"/>
</dbReference>
<dbReference type="EMBL" id="JAUSVF010000001">
    <property type="protein sequence ID" value="MDQ0320244.1"/>
    <property type="molecule type" value="Genomic_DNA"/>
</dbReference>